<gene>
    <name evidence="1" type="ORF">FRACYDRAFT_240377</name>
</gene>
<sequence length="201" mass="22972">MVKNGQIKSLSSLEGGERILDYCCIVDTFYVNAITKKITKLNLDGLHLPTLGQIMLPSMDDAIPNHIARLNMLEDFECECYLMDPIQFKTSMDNVFQIKNLKRLTIRISGSFDRVIGLPRILKNRLQKATDDVTDEYYCAFKNKLELLDMTGSGLNQEFLSTLLVDVTLNFPELKSLSVSDHSINIEENRKNPPKQKRKLK</sequence>
<dbReference type="KEGG" id="fcy:FRACYDRAFT_240377"/>
<organism evidence="1 2">
    <name type="scientific">Fragilariopsis cylindrus CCMP1102</name>
    <dbReference type="NCBI Taxonomy" id="635003"/>
    <lineage>
        <taxon>Eukaryota</taxon>
        <taxon>Sar</taxon>
        <taxon>Stramenopiles</taxon>
        <taxon>Ochrophyta</taxon>
        <taxon>Bacillariophyta</taxon>
        <taxon>Bacillariophyceae</taxon>
        <taxon>Bacillariophycidae</taxon>
        <taxon>Bacillariales</taxon>
        <taxon>Bacillariaceae</taxon>
        <taxon>Fragilariopsis</taxon>
    </lineage>
</organism>
<dbReference type="EMBL" id="KV784359">
    <property type="protein sequence ID" value="OEU15684.1"/>
    <property type="molecule type" value="Genomic_DNA"/>
</dbReference>
<keyword evidence="2" id="KW-1185">Reference proteome</keyword>
<dbReference type="AlphaFoldDB" id="A0A1E7FC21"/>
<dbReference type="SUPFAM" id="SSF52047">
    <property type="entry name" value="RNI-like"/>
    <property type="match status" value="1"/>
</dbReference>
<proteinExistence type="predicted"/>
<dbReference type="Proteomes" id="UP000095751">
    <property type="component" value="Unassembled WGS sequence"/>
</dbReference>
<reference evidence="1 2" key="1">
    <citation type="submission" date="2016-09" db="EMBL/GenBank/DDBJ databases">
        <title>Extensive genetic diversity and differential bi-allelic expression allows diatom success in the polar Southern Ocean.</title>
        <authorList>
            <consortium name="DOE Joint Genome Institute"/>
            <person name="Mock T."/>
            <person name="Otillar R.P."/>
            <person name="Strauss J."/>
            <person name="Dupont C."/>
            <person name="Frickenhaus S."/>
            <person name="Maumus F."/>
            <person name="Mcmullan M."/>
            <person name="Sanges R."/>
            <person name="Schmutz J."/>
            <person name="Toseland A."/>
            <person name="Valas R."/>
            <person name="Veluchamy A."/>
            <person name="Ward B.J."/>
            <person name="Allen A."/>
            <person name="Barry K."/>
            <person name="Falciatore A."/>
            <person name="Ferrante M."/>
            <person name="Fortunato A.E."/>
            <person name="Gloeckner G."/>
            <person name="Gruber A."/>
            <person name="Hipkin R."/>
            <person name="Janech M."/>
            <person name="Kroth P."/>
            <person name="Leese F."/>
            <person name="Lindquist E."/>
            <person name="Lyon B.R."/>
            <person name="Martin J."/>
            <person name="Mayer C."/>
            <person name="Parker M."/>
            <person name="Quesneville H."/>
            <person name="Raymond J."/>
            <person name="Uhlig C."/>
            <person name="Valentin K.U."/>
            <person name="Worden A.Z."/>
            <person name="Armbrust E.V."/>
            <person name="Bowler C."/>
            <person name="Green B."/>
            <person name="Moulton V."/>
            <person name="Van Oosterhout C."/>
            <person name="Grigoriev I."/>
        </authorList>
    </citation>
    <scope>NUCLEOTIDE SEQUENCE [LARGE SCALE GENOMIC DNA]</scope>
    <source>
        <strain evidence="1 2">CCMP1102</strain>
    </source>
</reference>
<protein>
    <submittedName>
        <fullName evidence="1">Uncharacterized protein</fullName>
    </submittedName>
</protein>
<evidence type="ECO:0000313" key="1">
    <source>
        <dbReference type="EMBL" id="OEU15684.1"/>
    </source>
</evidence>
<name>A0A1E7FC21_9STRA</name>
<accession>A0A1E7FC21</accession>
<evidence type="ECO:0000313" key="2">
    <source>
        <dbReference type="Proteomes" id="UP000095751"/>
    </source>
</evidence>
<dbReference type="InParanoid" id="A0A1E7FC21"/>